<dbReference type="STRING" id="1400863.BN873_950034"/>
<accession>W6M8P3</accession>
<evidence type="ECO:0000313" key="2">
    <source>
        <dbReference type="Proteomes" id="UP000035760"/>
    </source>
</evidence>
<dbReference type="Proteomes" id="UP000035760">
    <property type="component" value="Unassembled WGS sequence"/>
</dbReference>
<reference evidence="1" key="2">
    <citation type="submission" date="2014-03" db="EMBL/GenBank/DDBJ databases">
        <title>Candidatus Competibacter-lineage genomes retrieved from metagenomes reveal functional metabolic diversity.</title>
        <authorList>
            <person name="McIlroy S.J."/>
            <person name="Albertsen M."/>
            <person name="Andresen E.K."/>
            <person name="Saunders A.M."/>
            <person name="Kristiansen R."/>
            <person name="Stokholm-Bjerregaard M."/>
            <person name="Nielsen K.L."/>
            <person name="Nielsen P.H."/>
        </authorList>
    </citation>
    <scope>NUCLEOTIDE SEQUENCE</scope>
    <source>
        <strain evidence="1">Run_A_D11</strain>
    </source>
</reference>
<dbReference type="AlphaFoldDB" id="W6M8P3"/>
<protein>
    <submittedName>
        <fullName evidence="1">Uncharacterized protein</fullName>
    </submittedName>
</protein>
<gene>
    <name evidence="1" type="ORF">BN873_950034</name>
</gene>
<proteinExistence type="predicted"/>
<reference evidence="1" key="1">
    <citation type="submission" date="2013-07" db="EMBL/GenBank/DDBJ databases">
        <authorList>
            <person name="McIlroy S."/>
        </authorList>
    </citation>
    <scope>NUCLEOTIDE SEQUENCE [LARGE SCALE GENOMIC DNA]</scope>
    <source>
        <strain evidence="1">Run_A_D11</strain>
    </source>
</reference>
<dbReference type="EMBL" id="CBTJ020000108">
    <property type="protein sequence ID" value="CDI04351.1"/>
    <property type="molecule type" value="Genomic_DNA"/>
</dbReference>
<sequence length="72" mass="7886">MRRERPVARISREIPHGEEAPVVLLSSPPARPFARGGHPLIGSRSQAALEETVCALSLCFAYRSSRSRSRAS</sequence>
<comment type="caution">
    <text evidence="1">The sequence shown here is derived from an EMBL/GenBank/DDBJ whole genome shotgun (WGS) entry which is preliminary data.</text>
</comment>
<evidence type="ECO:0000313" key="1">
    <source>
        <dbReference type="EMBL" id="CDI04351.1"/>
    </source>
</evidence>
<organism evidence="1 2">
    <name type="scientific">Candidatus Competibacter denitrificans Run_A_D11</name>
    <dbReference type="NCBI Taxonomy" id="1400863"/>
    <lineage>
        <taxon>Bacteria</taxon>
        <taxon>Pseudomonadati</taxon>
        <taxon>Pseudomonadota</taxon>
        <taxon>Gammaproteobacteria</taxon>
        <taxon>Candidatus Competibacteraceae</taxon>
        <taxon>Candidatus Competibacter</taxon>
    </lineage>
</organism>
<keyword evidence="2" id="KW-1185">Reference proteome</keyword>
<name>W6M8P3_9GAMM</name>